<accession>A0ABQ4D152</accession>
<dbReference type="Gene3D" id="3.40.630.30">
    <property type="match status" value="1"/>
</dbReference>
<dbReference type="CDD" id="cd04301">
    <property type="entry name" value="NAT_SF"/>
    <property type="match status" value="1"/>
</dbReference>
<evidence type="ECO:0000313" key="3">
    <source>
        <dbReference type="Proteomes" id="UP000604117"/>
    </source>
</evidence>
<name>A0ABQ4D152_9ACTN</name>
<dbReference type="InterPro" id="IPR016181">
    <property type="entry name" value="Acyl_CoA_acyltransferase"/>
</dbReference>
<gene>
    <name evidence="2" type="ORF">Asi02nite_63550</name>
</gene>
<sequence>MGTLAGMSIVVTPLESADEVGARHAFDIRSRSDAAEVPDFPPVCPRHFFPSLSHPWPGKRKGNALAWLDDEPVGFLELDLPFLENTTIADLRLDVLPEHRRRGVGRALLEFAANTARADGRKQLIATTVHALPGGPARPVDGEAFARSAGATLALTDVRRRLEISTLDDAALDAMVAAAWSKAAGYSLVSWHGPVPEEYLADVAYLDGRLMADAPLGDLAYEAEKIDGARIREQEAARELRGKRGYTTAARHDATGRLVAVTALELGATVDWHAFQQITLVDPDHRGHRLGVLVKVENLRTALPAEPALRAIDTWNAAVNSHMITINEAMGFRPVDGWHNWQLAL</sequence>
<reference evidence="2 3" key="1">
    <citation type="submission" date="2021-01" db="EMBL/GenBank/DDBJ databases">
        <title>Whole genome shotgun sequence of Asanoa siamensis NBRC 107932.</title>
        <authorList>
            <person name="Komaki H."/>
            <person name="Tamura T."/>
        </authorList>
    </citation>
    <scope>NUCLEOTIDE SEQUENCE [LARGE SCALE GENOMIC DNA]</scope>
    <source>
        <strain evidence="2 3">NBRC 107932</strain>
    </source>
</reference>
<dbReference type="InterPro" id="IPR000182">
    <property type="entry name" value="GNAT_dom"/>
</dbReference>
<proteinExistence type="predicted"/>
<dbReference type="Proteomes" id="UP000604117">
    <property type="component" value="Unassembled WGS sequence"/>
</dbReference>
<keyword evidence="3" id="KW-1185">Reference proteome</keyword>
<organism evidence="2 3">
    <name type="scientific">Asanoa siamensis</name>
    <dbReference type="NCBI Taxonomy" id="926357"/>
    <lineage>
        <taxon>Bacteria</taxon>
        <taxon>Bacillati</taxon>
        <taxon>Actinomycetota</taxon>
        <taxon>Actinomycetes</taxon>
        <taxon>Micromonosporales</taxon>
        <taxon>Micromonosporaceae</taxon>
        <taxon>Asanoa</taxon>
    </lineage>
</organism>
<dbReference type="Pfam" id="PF00583">
    <property type="entry name" value="Acetyltransf_1"/>
    <property type="match status" value="1"/>
</dbReference>
<protein>
    <submittedName>
        <fullName evidence="2">GNAT family N-acetyltransferase</fullName>
    </submittedName>
</protein>
<dbReference type="SUPFAM" id="SSF55729">
    <property type="entry name" value="Acyl-CoA N-acyltransferases (Nat)"/>
    <property type="match status" value="2"/>
</dbReference>
<evidence type="ECO:0000259" key="1">
    <source>
        <dbReference type="PROSITE" id="PS51186"/>
    </source>
</evidence>
<evidence type="ECO:0000313" key="2">
    <source>
        <dbReference type="EMBL" id="GIF76837.1"/>
    </source>
</evidence>
<dbReference type="PROSITE" id="PS51186">
    <property type="entry name" value="GNAT"/>
    <property type="match status" value="1"/>
</dbReference>
<comment type="caution">
    <text evidence="2">The sequence shown here is derived from an EMBL/GenBank/DDBJ whole genome shotgun (WGS) entry which is preliminary data.</text>
</comment>
<feature type="domain" description="N-acetyltransferase" evidence="1">
    <location>
        <begin position="9"/>
        <end position="212"/>
    </location>
</feature>
<dbReference type="EMBL" id="BONE01000071">
    <property type="protein sequence ID" value="GIF76837.1"/>
    <property type="molecule type" value="Genomic_DNA"/>
</dbReference>